<protein>
    <submittedName>
        <fullName evidence="7">Insulinase family protein</fullName>
    </submittedName>
</protein>
<dbReference type="InterPro" id="IPR050361">
    <property type="entry name" value="MPP/UQCRC_Complex"/>
</dbReference>
<evidence type="ECO:0000313" key="8">
    <source>
        <dbReference type="Proteomes" id="UP000537862"/>
    </source>
</evidence>
<dbReference type="PANTHER" id="PTHR11851">
    <property type="entry name" value="METALLOPROTEASE"/>
    <property type="match status" value="1"/>
</dbReference>
<dbReference type="GO" id="GO:0046872">
    <property type="term" value="F:metal ion binding"/>
    <property type="evidence" value="ECO:0007669"/>
    <property type="project" value="InterPro"/>
</dbReference>
<dbReference type="GO" id="GO:0006508">
    <property type="term" value="P:proteolysis"/>
    <property type="evidence" value="ECO:0007669"/>
    <property type="project" value="InterPro"/>
</dbReference>
<dbReference type="Pfam" id="PF00675">
    <property type="entry name" value="Peptidase_M16"/>
    <property type="match status" value="1"/>
</dbReference>
<feature type="chain" id="PRO_5032384102" evidence="4">
    <location>
        <begin position="20"/>
        <end position="899"/>
    </location>
</feature>
<comment type="similarity">
    <text evidence="2 3">Belongs to the peptidase M16 family.</text>
</comment>
<dbReference type="GO" id="GO:0004222">
    <property type="term" value="F:metalloendopeptidase activity"/>
    <property type="evidence" value="ECO:0007669"/>
    <property type="project" value="InterPro"/>
</dbReference>
<gene>
    <name evidence="7" type="ORF">HKX39_03125</name>
</gene>
<comment type="caution">
    <text evidence="7">The sequence shown here is derived from an EMBL/GenBank/DDBJ whole genome shotgun (WGS) entry which is preliminary data.</text>
</comment>
<feature type="domain" description="Peptidase M16 C-terminal" evidence="6">
    <location>
        <begin position="194"/>
        <end position="369"/>
    </location>
</feature>
<proteinExistence type="inferred from homology"/>
<feature type="domain" description="Peptidase M16 N-terminal" evidence="5">
    <location>
        <begin position="41"/>
        <end position="185"/>
    </location>
</feature>
<dbReference type="SUPFAM" id="SSF63411">
    <property type="entry name" value="LuxS/MPP-like metallohydrolase"/>
    <property type="match status" value="4"/>
</dbReference>
<reference evidence="7 8" key="1">
    <citation type="submission" date="2020-05" db="EMBL/GenBank/DDBJ databases">
        <authorList>
            <person name="Niu N."/>
        </authorList>
    </citation>
    <scope>NUCLEOTIDE SEQUENCE [LARGE SCALE GENOMIC DNA]</scope>
    <source>
        <strain evidence="7 8">3340-03</strain>
    </source>
</reference>
<comment type="cofactor">
    <cofactor evidence="1">
        <name>Zn(2+)</name>
        <dbReference type="ChEBI" id="CHEBI:29105"/>
    </cofactor>
</comment>
<accession>A0A849P2B7</accession>
<dbReference type="Gene3D" id="3.30.830.10">
    <property type="entry name" value="Metalloenzyme, LuxS/M16 peptidase-like"/>
    <property type="match status" value="4"/>
</dbReference>
<name>A0A849P2B7_9BURK</name>
<evidence type="ECO:0000256" key="3">
    <source>
        <dbReference type="RuleBase" id="RU004447"/>
    </source>
</evidence>
<dbReference type="Proteomes" id="UP000537862">
    <property type="component" value="Unassembled WGS sequence"/>
</dbReference>
<dbReference type="EMBL" id="JABGBN010000001">
    <property type="protein sequence ID" value="NOL51166.1"/>
    <property type="molecule type" value="Genomic_DNA"/>
</dbReference>
<feature type="domain" description="Peptidase M16 C-terminal" evidence="6">
    <location>
        <begin position="653"/>
        <end position="830"/>
    </location>
</feature>
<evidence type="ECO:0000259" key="5">
    <source>
        <dbReference type="Pfam" id="PF00675"/>
    </source>
</evidence>
<dbReference type="Pfam" id="PF05193">
    <property type="entry name" value="Peptidase_M16_C"/>
    <property type="match status" value="2"/>
</dbReference>
<dbReference type="PANTHER" id="PTHR11851:SF49">
    <property type="entry name" value="MITOCHONDRIAL-PROCESSING PEPTIDASE SUBUNIT ALPHA"/>
    <property type="match status" value="1"/>
</dbReference>
<dbReference type="InterPro" id="IPR011249">
    <property type="entry name" value="Metalloenz_LuxS/M16"/>
</dbReference>
<evidence type="ECO:0000259" key="6">
    <source>
        <dbReference type="Pfam" id="PF05193"/>
    </source>
</evidence>
<evidence type="ECO:0000256" key="4">
    <source>
        <dbReference type="SAM" id="SignalP"/>
    </source>
</evidence>
<sequence>MFKLFLISVLFMLSTLSQAFTKIQSIEGITEYQLNNGLQILLVPDASKPSTTVNMTYRVGSRHERYGHTGMAHLLEHLVFRGTERYPDALQQFSEKGLNANGSTNTDRTNYYAIFSADADTLKWYLRWQADVMQNLHISSEDLKKEVDIVLNERERSQNNPMQVLFERIKSSAYHWSNAGTPIIGSPDDLKAMQASELQRFYHTYYQPDNATLVIAGSFDEAQTLEFIEEVFSSIPKPARTLEEPPTLEPVQDGERNIILRQTGNMPFVANAYHIPSAAHPDYVALDMAVNILSDRPSGLLYRQLVQDQKIAANTFGLVHTQYHSGLAFFGAQLSDNKDIDQASKQLNTLLEDLATHPISEDELQRARTYWLNQWQKLYANTEHLGIGLSEAIAAGDWRLFFLERDYVKNVSLVEVQQTAEHYFVPSNRISGQYIPTEKTPRAPKIERPNLTQLFADYKGDSSHQLIEAFDTSADNIQTQTRQGSITLDNGTIQYALLPKPTRGNRVFANYRIKFSELNQLSNQATLSSFAASLISSGTDELSQQDIQDKVDELNGSLSYHISGNQLVVSLSTTQEYLSELLSFSLSLIQKANYPEQELTNFITQVRRAIKANSEEPASKAAHALNHYLSNFKPNDFRYVANPEEQLKAIEHITQDKLLAFNRKNFAAGNIDVSIVGAFEPEQIIQTLRQEISQWKKAPTYRYIADPYGEYAPKEFVIKTPEKANAILIGKLLLPIQNNDMDFPALVVANHLLGGSEASRLFQAVRADKGLSYSVNSGINASSFEPSAEWTIQAIYSPANREIVKKIVIDTVKQVVDDGFTQEELDKGIAAIINLRALARAQDNVLSSTWLRYLESGRDFTWNKAFEEKVKALTLTEINRVTRKYLTIEKMSMAFAGDF</sequence>
<evidence type="ECO:0000256" key="1">
    <source>
        <dbReference type="ARBA" id="ARBA00001947"/>
    </source>
</evidence>
<dbReference type="InterPro" id="IPR001431">
    <property type="entry name" value="Pept_M16_Zn_BS"/>
</dbReference>
<dbReference type="InterPro" id="IPR007863">
    <property type="entry name" value="Peptidase_M16_C"/>
</dbReference>
<keyword evidence="8" id="KW-1185">Reference proteome</keyword>
<keyword evidence="4" id="KW-0732">Signal</keyword>
<dbReference type="PROSITE" id="PS00143">
    <property type="entry name" value="INSULINASE"/>
    <property type="match status" value="1"/>
</dbReference>
<evidence type="ECO:0000256" key="2">
    <source>
        <dbReference type="ARBA" id="ARBA00007261"/>
    </source>
</evidence>
<feature type="signal peptide" evidence="4">
    <location>
        <begin position="1"/>
        <end position="19"/>
    </location>
</feature>
<dbReference type="RefSeq" id="WP_171679836.1">
    <property type="nucleotide sequence ID" value="NZ_JABGBN010000001.1"/>
</dbReference>
<organism evidence="7 8">
    <name type="scientific">Pelistega suis</name>
    <dbReference type="NCBI Taxonomy" id="1631957"/>
    <lineage>
        <taxon>Bacteria</taxon>
        <taxon>Pseudomonadati</taxon>
        <taxon>Pseudomonadota</taxon>
        <taxon>Betaproteobacteria</taxon>
        <taxon>Burkholderiales</taxon>
        <taxon>Alcaligenaceae</taxon>
        <taxon>Pelistega</taxon>
    </lineage>
</organism>
<evidence type="ECO:0000313" key="7">
    <source>
        <dbReference type="EMBL" id="NOL51166.1"/>
    </source>
</evidence>
<dbReference type="AlphaFoldDB" id="A0A849P2B7"/>
<dbReference type="InterPro" id="IPR011765">
    <property type="entry name" value="Pept_M16_N"/>
</dbReference>